<name>A0A8S8ZR46_SORMA</name>
<feature type="region of interest" description="Disordered" evidence="1">
    <location>
        <begin position="273"/>
        <end position="295"/>
    </location>
</feature>
<protein>
    <recommendedName>
        <fullName evidence="4">CCHC-type domain-containing protein</fullName>
    </recommendedName>
</protein>
<reference evidence="2 3" key="1">
    <citation type="submission" date="2017-07" db="EMBL/GenBank/DDBJ databases">
        <title>Genome sequence of the Sordaria macrospora wild type strain R19027.</title>
        <authorList>
            <person name="Nowrousian M."/>
            <person name="Teichert I."/>
            <person name="Kueck U."/>
        </authorList>
    </citation>
    <scope>NUCLEOTIDE SEQUENCE [LARGE SCALE GENOMIC DNA]</scope>
    <source>
        <strain evidence="2 3">R19027</strain>
        <tissue evidence="2">Mycelium</tissue>
    </source>
</reference>
<feature type="compositionally biased region" description="Polar residues" evidence="1">
    <location>
        <begin position="227"/>
        <end position="237"/>
    </location>
</feature>
<dbReference type="AlphaFoldDB" id="A0A8S8ZR46"/>
<accession>A0A8S8ZR46</accession>
<evidence type="ECO:0000313" key="2">
    <source>
        <dbReference type="EMBL" id="KAA8631416.1"/>
    </source>
</evidence>
<organism evidence="2 3">
    <name type="scientific">Sordaria macrospora</name>
    <dbReference type="NCBI Taxonomy" id="5147"/>
    <lineage>
        <taxon>Eukaryota</taxon>
        <taxon>Fungi</taxon>
        <taxon>Dikarya</taxon>
        <taxon>Ascomycota</taxon>
        <taxon>Pezizomycotina</taxon>
        <taxon>Sordariomycetes</taxon>
        <taxon>Sordariomycetidae</taxon>
        <taxon>Sordariales</taxon>
        <taxon>Sordariaceae</taxon>
        <taxon>Sordaria</taxon>
    </lineage>
</organism>
<evidence type="ECO:0008006" key="4">
    <source>
        <dbReference type="Google" id="ProtNLM"/>
    </source>
</evidence>
<feature type="compositionally biased region" description="Low complexity" evidence="1">
    <location>
        <begin position="282"/>
        <end position="295"/>
    </location>
</feature>
<feature type="region of interest" description="Disordered" evidence="1">
    <location>
        <begin position="227"/>
        <end position="257"/>
    </location>
</feature>
<dbReference type="GO" id="GO:0003676">
    <property type="term" value="F:nucleic acid binding"/>
    <property type="evidence" value="ECO:0007669"/>
    <property type="project" value="InterPro"/>
</dbReference>
<dbReference type="Proteomes" id="UP000433876">
    <property type="component" value="Unassembled WGS sequence"/>
</dbReference>
<feature type="region of interest" description="Disordered" evidence="1">
    <location>
        <begin position="173"/>
        <end position="199"/>
    </location>
</feature>
<feature type="region of interest" description="Disordered" evidence="1">
    <location>
        <begin position="104"/>
        <end position="134"/>
    </location>
</feature>
<dbReference type="GO" id="GO:0008270">
    <property type="term" value="F:zinc ion binding"/>
    <property type="evidence" value="ECO:0007669"/>
    <property type="project" value="InterPro"/>
</dbReference>
<dbReference type="VEuPathDB" id="FungiDB:SMAC_06082"/>
<evidence type="ECO:0000256" key="1">
    <source>
        <dbReference type="SAM" id="MobiDB-lite"/>
    </source>
</evidence>
<proteinExistence type="predicted"/>
<dbReference type="EMBL" id="NMPR01000077">
    <property type="protein sequence ID" value="KAA8631416.1"/>
    <property type="molecule type" value="Genomic_DNA"/>
</dbReference>
<sequence length="519" mass="57484">MDANSFLSPVSALDHHVVDNMFNELVAMGPVDGHSSMATYTSVLQSPKPHDELNRHWFVDFKIAVTHFGVKLPDPLQSPVGDGVTLAQATAASKIHEGYLEGEGFNAPGGPHFVDATSTNIGQPSREENERPNSDIAATEEAHPMLTAQPILGLDIWSLDATITNVKNAGLDEPLKEERGPAPLRLPTHPASTVEPDRAVRGTSRGRNIKRNGVGATVTIANIGQLSRVQQGQASTKRSLDTTDVRKLAPQSKKQQQGFLLRVPTSVLEEEYLPSQARQQSQTPTVAPVPQTPAQAKTRPEFVDKFCGNKDCGKPGHELADCFGPPSNMGDIDGCPFCNTQEHVLDNCPLLPTVTKDQLFDVLVTRRANLPLIRTAISFLNLAAFTKKLDLLAKTMPLQRRTARWAYTELKPILMGKLYENWETLVSGTTRLDRDIKSVPDSITVFKRRWTHELVPYNPVYFAAGINCQYGPKEDLTIVQERHRDMVQERLFCFLKERYEAQPSNSSEKEGVREQEKGK</sequence>
<feature type="compositionally biased region" description="Basic and acidic residues" evidence="1">
    <location>
        <begin position="238"/>
        <end position="247"/>
    </location>
</feature>
<gene>
    <name evidence="2" type="ORF">SMACR_06082</name>
</gene>
<dbReference type="InterPro" id="IPR036875">
    <property type="entry name" value="Znf_CCHC_sf"/>
</dbReference>
<dbReference type="SUPFAM" id="SSF57756">
    <property type="entry name" value="Retrovirus zinc finger-like domains"/>
    <property type="match status" value="1"/>
</dbReference>
<evidence type="ECO:0000313" key="3">
    <source>
        <dbReference type="Proteomes" id="UP000433876"/>
    </source>
</evidence>
<comment type="caution">
    <text evidence="2">The sequence shown here is derived from an EMBL/GenBank/DDBJ whole genome shotgun (WGS) entry which is preliminary data.</text>
</comment>